<dbReference type="Gene3D" id="3.30.1330.60">
    <property type="entry name" value="OmpA-like domain"/>
    <property type="match status" value="1"/>
</dbReference>
<feature type="region of interest" description="Disordered" evidence="1">
    <location>
        <begin position="151"/>
        <end position="171"/>
    </location>
</feature>
<evidence type="ECO:0000313" key="2">
    <source>
        <dbReference type="EMBL" id="TCZ58598.1"/>
    </source>
</evidence>
<organism evidence="2 3">
    <name type="scientific">Roseicella aquatilis</name>
    <dbReference type="NCBI Taxonomy" id="2527868"/>
    <lineage>
        <taxon>Bacteria</taxon>
        <taxon>Pseudomonadati</taxon>
        <taxon>Pseudomonadota</taxon>
        <taxon>Alphaproteobacteria</taxon>
        <taxon>Acetobacterales</taxon>
        <taxon>Roseomonadaceae</taxon>
        <taxon>Roseicella</taxon>
    </lineage>
</organism>
<feature type="compositionally biased region" description="Pro residues" evidence="1">
    <location>
        <begin position="27"/>
        <end position="63"/>
    </location>
</feature>
<reference evidence="2 3" key="1">
    <citation type="submission" date="2019-03" db="EMBL/GenBank/DDBJ databases">
        <title>Paracraurococcus aquatilis NE82 genome sequence.</title>
        <authorList>
            <person name="Zhao Y."/>
            <person name="Du Z."/>
        </authorList>
    </citation>
    <scope>NUCLEOTIDE SEQUENCE [LARGE SCALE GENOMIC DNA]</scope>
    <source>
        <strain evidence="2 3">NE82</strain>
    </source>
</reference>
<proteinExistence type="predicted"/>
<gene>
    <name evidence="2" type="ORF">EXY23_16825</name>
</gene>
<protein>
    <recommendedName>
        <fullName evidence="4">OmpA-like domain-containing protein</fullName>
    </recommendedName>
</protein>
<feature type="compositionally biased region" description="Low complexity" evidence="1">
    <location>
        <begin position="1"/>
        <end position="26"/>
    </location>
</feature>
<keyword evidence="3" id="KW-1185">Reference proteome</keyword>
<evidence type="ECO:0008006" key="4">
    <source>
        <dbReference type="Google" id="ProtNLM"/>
    </source>
</evidence>
<feature type="region of interest" description="Disordered" evidence="1">
    <location>
        <begin position="1"/>
        <end position="65"/>
    </location>
</feature>
<sequence length="171" mass="17230">MIAALLLPAGLGAAPRPGQAPESRPIPAEPAPAPPAPARLAPGPQPAQPVPAVPEPRPFPLPPGLEALPGGAWRLRFAAGTEAPPRSADAALEALGARLATLPEGRVTLLAQASGPASDVSTARRLSLARGLAVKEALVAGGLPATRIDLRPMGRTEEATDVVDVQPPAAR</sequence>
<dbReference type="Proteomes" id="UP000295023">
    <property type="component" value="Unassembled WGS sequence"/>
</dbReference>
<dbReference type="SUPFAM" id="SSF103088">
    <property type="entry name" value="OmpA-like"/>
    <property type="match status" value="1"/>
</dbReference>
<comment type="caution">
    <text evidence="2">The sequence shown here is derived from an EMBL/GenBank/DDBJ whole genome shotgun (WGS) entry which is preliminary data.</text>
</comment>
<evidence type="ECO:0000256" key="1">
    <source>
        <dbReference type="SAM" id="MobiDB-lite"/>
    </source>
</evidence>
<dbReference type="EMBL" id="SKBM01000016">
    <property type="protein sequence ID" value="TCZ58598.1"/>
    <property type="molecule type" value="Genomic_DNA"/>
</dbReference>
<accession>A0A4R4DDC3</accession>
<name>A0A4R4DDC3_9PROT</name>
<dbReference type="AlphaFoldDB" id="A0A4R4DDC3"/>
<dbReference type="InterPro" id="IPR036737">
    <property type="entry name" value="OmpA-like_sf"/>
</dbReference>
<evidence type="ECO:0000313" key="3">
    <source>
        <dbReference type="Proteomes" id="UP000295023"/>
    </source>
</evidence>